<dbReference type="Proteomes" id="UP000624041">
    <property type="component" value="Unassembled WGS sequence"/>
</dbReference>
<evidence type="ECO:0000313" key="1">
    <source>
        <dbReference type="EMBL" id="GGN58608.1"/>
    </source>
</evidence>
<dbReference type="RefSeq" id="WP_188857106.1">
    <property type="nucleotide sequence ID" value="NZ_BMOS01000012.1"/>
</dbReference>
<dbReference type="AlphaFoldDB" id="A0A917XZR8"/>
<accession>A0A917XZR8</accession>
<name>A0A917XZR8_9BACI</name>
<gene>
    <name evidence="1" type="ORF">GCM10007971_20860</name>
</gene>
<dbReference type="EMBL" id="BMOS01000012">
    <property type="protein sequence ID" value="GGN58608.1"/>
    <property type="molecule type" value="Genomic_DNA"/>
</dbReference>
<sequence>MSAKEEVIKIIKDLPNDVTLEDIVNELSVKVKIQKGLDQLNNGEYYSRDGVKEKFAKWLN</sequence>
<keyword evidence="2" id="KW-1185">Reference proteome</keyword>
<protein>
    <submittedName>
        <fullName evidence="1">Uncharacterized protein</fullName>
    </submittedName>
</protein>
<organism evidence="1 2">
    <name type="scientific">Oceanobacillus indicireducens</name>
    <dbReference type="NCBI Taxonomy" id="1004261"/>
    <lineage>
        <taxon>Bacteria</taxon>
        <taxon>Bacillati</taxon>
        <taxon>Bacillota</taxon>
        <taxon>Bacilli</taxon>
        <taxon>Bacillales</taxon>
        <taxon>Bacillaceae</taxon>
        <taxon>Oceanobacillus</taxon>
    </lineage>
</organism>
<reference evidence="1" key="1">
    <citation type="journal article" date="2014" name="Int. J. Syst. Evol. Microbiol.">
        <title>Complete genome sequence of Corynebacterium casei LMG S-19264T (=DSM 44701T), isolated from a smear-ripened cheese.</title>
        <authorList>
            <consortium name="US DOE Joint Genome Institute (JGI-PGF)"/>
            <person name="Walter F."/>
            <person name="Albersmeier A."/>
            <person name="Kalinowski J."/>
            <person name="Ruckert C."/>
        </authorList>
    </citation>
    <scope>NUCLEOTIDE SEQUENCE</scope>
    <source>
        <strain evidence="1">JCM 17251</strain>
    </source>
</reference>
<evidence type="ECO:0000313" key="2">
    <source>
        <dbReference type="Proteomes" id="UP000624041"/>
    </source>
</evidence>
<reference evidence="1" key="2">
    <citation type="submission" date="2020-09" db="EMBL/GenBank/DDBJ databases">
        <authorList>
            <person name="Sun Q."/>
            <person name="Ohkuma M."/>
        </authorList>
    </citation>
    <scope>NUCLEOTIDE SEQUENCE</scope>
    <source>
        <strain evidence="1">JCM 17251</strain>
    </source>
</reference>
<comment type="caution">
    <text evidence="1">The sequence shown here is derived from an EMBL/GenBank/DDBJ whole genome shotgun (WGS) entry which is preliminary data.</text>
</comment>
<proteinExistence type="predicted"/>